<dbReference type="GO" id="GO:0003677">
    <property type="term" value="F:DNA binding"/>
    <property type="evidence" value="ECO:0007669"/>
    <property type="project" value="InterPro"/>
</dbReference>
<feature type="compositionally biased region" description="Acidic residues" evidence="10">
    <location>
        <begin position="911"/>
        <end position="939"/>
    </location>
</feature>
<proteinExistence type="inferred from homology"/>
<dbReference type="Pfam" id="PF25361">
    <property type="entry name" value="AAA_lid_RFC1"/>
    <property type="match status" value="1"/>
</dbReference>
<feature type="compositionally biased region" description="Gly residues" evidence="10">
    <location>
        <begin position="968"/>
        <end position="978"/>
    </location>
</feature>
<dbReference type="GO" id="GO:0003689">
    <property type="term" value="F:DNA clamp loader activity"/>
    <property type="evidence" value="ECO:0007669"/>
    <property type="project" value="UniProtKB-UniRule"/>
</dbReference>
<dbReference type="InterPro" id="IPR036420">
    <property type="entry name" value="BRCT_dom_sf"/>
</dbReference>
<feature type="domain" description="BRCT" evidence="11">
    <location>
        <begin position="245"/>
        <end position="326"/>
    </location>
</feature>
<dbReference type="EMBL" id="CM026429">
    <property type="protein sequence ID" value="KAG0564181.1"/>
    <property type="molecule type" value="Genomic_DNA"/>
</dbReference>
<dbReference type="Proteomes" id="UP000822688">
    <property type="component" value="Chromosome 8"/>
</dbReference>
<feature type="compositionally biased region" description="Low complexity" evidence="10">
    <location>
        <begin position="14"/>
        <end position="24"/>
    </location>
</feature>
<dbReference type="GO" id="GO:0016887">
    <property type="term" value="F:ATP hydrolysis activity"/>
    <property type="evidence" value="ECO:0007669"/>
    <property type="project" value="InterPro"/>
</dbReference>
<evidence type="ECO:0000256" key="7">
    <source>
        <dbReference type="ARBA" id="ARBA00022840"/>
    </source>
</evidence>
<evidence type="ECO:0000256" key="9">
    <source>
        <dbReference type="PIRNR" id="PIRNR036578"/>
    </source>
</evidence>
<dbReference type="InterPro" id="IPR012178">
    <property type="entry name" value="RFC1"/>
</dbReference>
<dbReference type="Pfam" id="PF00004">
    <property type="entry name" value="AAA"/>
    <property type="match status" value="1"/>
</dbReference>
<evidence type="ECO:0000313" key="12">
    <source>
        <dbReference type="EMBL" id="KAG0564181.1"/>
    </source>
</evidence>
<gene>
    <name evidence="12" type="ORF">KC19_8G089700</name>
</gene>
<dbReference type="OrthoDB" id="446168at2759"/>
<dbReference type="InterPro" id="IPR013725">
    <property type="entry name" value="DNA_replication_fac_RFC1_C"/>
</dbReference>
<comment type="similarity">
    <text evidence="2 9">Belongs to the activator 1 large subunit family.</text>
</comment>
<feature type="region of interest" description="Disordered" evidence="10">
    <location>
        <begin position="350"/>
        <end position="375"/>
    </location>
</feature>
<sequence>MASGDIRKWFMKQPAKAAAAPAAATSTPDGKKEEGANGTDRYKSTSKFFSGASPAEKVKDEGKAKPGAASSKRIKEAVNLDSDDDEFEKPLPKRARNVGKGSEDESDVGKGRGKGRGESNAKGTQDMDIDASPAKAPAAGRGRGRGRGDSSAKGTQDMDVDASPAKGGGRGRGRGRGKGDAPVASASTEDDPEPSPKKPAAQAAPKPAPAGRGRGGGGGGGRGGGFNFGAREAPPHKGEKEVPEGAEDALAGLTFVISGTLDSLEREEAEHLIKCHGGRITGSVSKKTDYLLADEDVGGRKSQKAKELGVKFLTEDGLFDMIRKTKRKQSAAPPPPPVKAEPVKAINVVKTPNPKTNDDVKGKAKIENGNSSFVNNGKAHAAESESWPHKHRPQSMDEIIGNQSIVKQVQDWLLQWEKHHGNAAKGKKGNSSSQQKKAVLLSGNPGMGKTTTARLVCQLLGYEALEVNASDSRGKSDSNVKTGMGGKTSNTIKEMISNKSLAFDGGKSDRKTVLIMDEVDGMSGGDRGGVADLIASIKSSHIPIICICNDKYSQKLKSLINYCLPLPFRKPTKQQMAKRLQQIAKKEGLEIEEIALEELSERVNGDMRMALNQLQYMSLRSRTLKYTDVRARLMASAKDEDVTPFSAVDKLLGFDGGRLRMDERMDAAMSDMDLVPLLIQENYLNYCPSKCGRDDSGTARMDAIARTALSIAEGDIVNVQIRRFRQWQHAQMGAFMTSIIPAAYMHGRREVLVQGERNFNRFGGWLGKNSTFGKKTRLLEDVHVHLLASRICEPTREAVRLDYLPLLSMHLTQPLHNLPKDEAVQQVVDVLEEYSLDQEDMETIVDIATLKGGEGLLEGVPAATKTALTKAYKQRLGDRRVRSADLLPVLSLPGSKKVTKKPARMNFMPADDGENLDSLEDSAEAEGEEEGDAEEDEDLEAKALALLTESRPGMTLTLDPAKTKAAGAGRGRGGGGGRGRGRGKDSSQPKTPKATPAAKRKK</sequence>
<dbReference type="SMART" id="SM00292">
    <property type="entry name" value="BRCT"/>
    <property type="match status" value="1"/>
</dbReference>
<feature type="compositionally biased region" description="Low complexity" evidence="10">
    <location>
        <begin position="198"/>
        <end position="211"/>
    </location>
</feature>
<evidence type="ECO:0000256" key="8">
    <source>
        <dbReference type="ARBA" id="ARBA00023242"/>
    </source>
</evidence>
<feature type="compositionally biased region" description="Basic and acidic residues" evidence="10">
    <location>
        <begin position="29"/>
        <end position="43"/>
    </location>
</feature>
<dbReference type="InterPro" id="IPR003593">
    <property type="entry name" value="AAA+_ATPase"/>
</dbReference>
<evidence type="ECO:0000256" key="4">
    <source>
        <dbReference type="ARBA" id="ARBA00020401"/>
    </source>
</evidence>
<dbReference type="InterPro" id="IPR001357">
    <property type="entry name" value="BRCT_dom"/>
</dbReference>
<organism evidence="12 13">
    <name type="scientific">Ceratodon purpureus</name>
    <name type="common">Fire moss</name>
    <name type="synonym">Dicranum purpureum</name>
    <dbReference type="NCBI Taxonomy" id="3225"/>
    <lineage>
        <taxon>Eukaryota</taxon>
        <taxon>Viridiplantae</taxon>
        <taxon>Streptophyta</taxon>
        <taxon>Embryophyta</taxon>
        <taxon>Bryophyta</taxon>
        <taxon>Bryophytina</taxon>
        <taxon>Bryopsida</taxon>
        <taxon>Dicranidae</taxon>
        <taxon>Pseudoditrichales</taxon>
        <taxon>Ditrichaceae</taxon>
        <taxon>Ceratodon</taxon>
    </lineage>
</organism>
<dbReference type="PANTHER" id="PTHR23389">
    <property type="entry name" value="CHROMOSOME TRANSMISSION FIDELITY FACTOR 18"/>
    <property type="match status" value="1"/>
</dbReference>
<evidence type="ECO:0000259" key="11">
    <source>
        <dbReference type="PROSITE" id="PS50172"/>
    </source>
</evidence>
<evidence type="ECO:0000256" key="3">
    <source>
        <dbReference type="ARBA" id="ARBA00011480"/>
    </source>
</evidence>
<evidence type="ECO:0000256" key="2">
    <source>
        <dbReference type="ARBA" id="ARBA00006116"/>
    </source>
</evidence>
<dbReference type="PIRSF" id="PIRSF036578">
    <property type="entry name" value="RFC1"/>
    <property type="match status" value="1"/>
</dbReference>
<dbReference type="PANTHER" id="PTHR23389:SF6">
    <property type="entry name" value="REPLICATION FACTOR C SUBUNIT 1"/>
    <property type="match status" value="1"/>
</dbReference>
<dbReference type="Gene3D" id="3.40.50.10190">
    <property type="entry name" value="BRCT domain"/>
    <property type="match status" value="1"/>
</dbReference>
<dbReference type="InterPro" id="IPR008921">
    <property type="entry name" value="DNA_pol3_clamp-load_cplx_C"/>
</dbReference>
<dbReference type="CDD" id="cd00009">
    <property type="entry name" value="AAA"/>
    <property type="match status" value="1"/>
</dbReference>
<feature type="compositionally biased region" description="Basic and acidic residues" evidence="10">
    <location>
        <begin position="101"/>
        <end position="119"/>
    </location>
</feature>
<dbReference type="InterPro" id="IPR003959">
    <property type="entry name" value="ATPase_AAA_core"/>
</dbReference>
<dbReference type="Pfam" id="PF08519">
    <property type="entry name" value="RFC1"/>
    <property type="match status" value="1"/>
</dbReference>
<dbReference type="FunFam" id="3.40.50.10190:FF:000001">
    <property type="entry name" value="Replication factor C subunit 1"/>
    <property type="match status" value="1"/>
</dbReference>
<keyword evidence="6 9" id="KW-0547">Nucleotide-binding</keyword>
<keyword evidence="5 9" id="KW-0235">DNA replication</keyword>
<accession>A0A8T0GWN7</accession>
<dbReference type="Pfam" id="PF00533">
    <property type="entry name" value="BRCT"/>
    <property type="match status" value="1"/>
</dbReference>
<dbReference type="SUPFAM" id="SSF52113">
    <property type="entry name" value="BRCT domain"/>
    <property type="match status" value="1"/>
</dbReference>
<keyword evidence="8 9" id="KW-0539">Nucleus</keyword>
<dbReference type="AlphaFoldDB" id="A0A8T0GWN7"/>
<protein>
    <recommendedName>
        <fullName evidence="4 9">Replication factor C subunit 1</fullName>
    </recommendedName>
</protein>
<reference evidence="12" key="1">
    <citation type="submission" date="2020-06" db="EMBL/GenBank/DDBJ databases">
        <title>WGS assembly of Ceratodon purpureus strain R40.</title>
        <authorList>
            <person name="Carey S.B."/>
            <person name="Jenkins J."/>
            <person name="Shu S."/>
            <person name="Lovell J.T."/>
            <person name="Sreedasyam A."/>
            <person name="Maumus F."/>
            <person name="Tiley G.P."/>
            <person name="Fernandez-Pozo N."/>
            <person name="Barry K."/>
            <person name="Chen C."/>
            <person name="Wang M."/>
            <person name="Lipzen A."/>
            <person name="Daum C."/>
            <person name="Saski C.A."/>
            <person name="Payton A.C."/>
            <person name="Mcbreen J.C."/>
            <person name="Conrad R.E."/>
            <person name="Kollar L.M."/>
            <person name="Olsson S."/>
            <person name="Huttunen S."/>
            <person name="Landis J.B."/>
            <person name="Wickett N.J."/>
            <person name="Johnson M.G."/>
            <person name="Rensing S.A."/>
            <person name="Grimwood J."/>
            <person name="Schmutz J."/>
            <person name="Mcdaniel S.F."/>
        </authorList>
    </citation>
    <scope>NUCLEOTIDE SEQUENCE</scope>
    <source>
        <strain evidence="12">R40</strain>
    </source>
</reference>
<dbReference type="SMART" id="SM00382">
    <property type="entry name" value="AAA"/>
    <property type="match status" value="1"/>
</dbReference>
<keyword evidence="7 9" id="KW-0067">ATP-binding</keyword>
<dbReference type="FunFam" id="1.10.8.60:FF:000021">
    <property type="entry name" value="Replication factor C subunit 1"/>
    <property type="match status" value="1"/>
</dbReference>
<dbReference type="GO" id="GO:0005663">
    <property type="term" value="C:DNA replication factor C complex"/>
    <property type="evidence" value="ECO:0007669"/>
    <property type="project" value="InterPro"/>
</dbReference>
<dbReference type="Gene3D" id="3.40.50.300">
    <property type="entry name" value="P-loop containing nucleotide triphosphate hydrolases"/>
    <property type="match status" value="1"/>
</dbReference>
<feature type="region of interest" description="Disordered" evidence="10">
    <location>
        <begin position="1"/>
        <end position="245"/>
    </location>
</feature>
<dbReference type="GO" id="GO:0005524">
    <property type="term" value="F:ATP binding"/>
    <property type="evidence" value="ECO:0007669"/>
    <property type="project" value="UniProtKB-UniRule"/>
</dbReference>
<dbReference type="GO" id="GO:0005634">
    <property type="term" value="C:nucleus"/>
    <property type="evidence" value="ECO:0007669"/>
    <property type="project" value="UniProtKB-SubCell"/>
</dbReference>
<comment type="subunit">
    <text evidence="3">Heterotetramer of subunits RFC2, RFC3, RFC4 and RFC5 that can form a complex with RFC1.</text>
</comment>
<dbReference type="InterPro" id="IPR027417">
    <property type="entry name" value="P-loop_NTPase"/>
</dbReference>
<feature type="compositionally biased region" description="Basic and acidic residues" evidence="10">
    <location>
        <begin position="356"/>
        <end position="366"/>
    </location>
</feature>
<feature type="compositionally biased region" description="Basic and acidic residues" evidence="10">
    <location>
        <begin position="233"/>
        <end position="243"/>
    </location>
</feature>
<dbReference type="GO" id="GO:0006260">
    <property type="term" value="P:DNA replication"/>
    <property type="evidence" value="ECO:0007669"/>
    <property type="project" value="UniProtKB-KW"/>
</dbReference>
<evidence type="ECO:0000256" key="10">
    <source>
        <dbReference type="SAM" id="MobiDB-lite"/>
    </source>
</evidence>
<dbReference type="SUPFAM" id="SSF48019">
    <property type="entry name" value="post-AAA+ oligomerization domain-like"/>
    <property type="match status" value="1"/>
</dbReference>
<evidence type="ECO:0000313" key="13">
    <source>
        <dbReference type="Proteomes" id="UP000822688"/>
    </source>
</evidence>
<dbReference type="SUPFAM" id="SSF52540">
    <property type="entry name" value="P-loop containing nucleoside triphosphate hydrolases"/>
    <property type="match status" value="1"/>
</dbReference>
<comment type="subcellular location">
    <subcellularLocation>
        <location evidence="1 9">Nucleus</location>
    </subcellularLocation>
</comment>
<dbReference type="GO" id="GO:0006281">
    <property type="term" value="P:DNA repair"/>
    <property type="evidence" value="ECO:0007669"/>
    <property type="project" value="InterPro"/>
</dbReference>
<feature type="compositionally biased region" description="Gly residues" evidence="10">
    <location>
        <begin position="212"/>
        <end position="227"/>
    </location>
</feature>
<dbReference type="FunFam" id="3.40.50.300:FF:000773">
    <property type="entry name" value="Replication factor C subunit 1"/>
    <property type="match status" value="1"/>
</dbReference>
<feature type="region of interest" description="Disordered" evidence="10">
    <location>
        <begin position="897"/>
        <end position="1002"/>
    </location>
</feature>
<dbReference type="FunFam" id="1.20.272.10:FF:000013">
    <property type="entry name" value="Replication factor C subunit 1"/>
    <property type="match status" value="1"/>
</dbReference>
<feature type="compositionally biased region" description="Low complexity" evidence="10">
    <location>
        <begin position="989"/>
        <end position="1002"/>
    </location>
</feature>
<keyword evidence="13" id="KW-1185">Reference proteome</keyword>
<name>A0A8T0GWN7_CERPU</name>
<evidence type="ECO:0000256" key="6">
    <source>
        <dbReference type="ARBA" id="ARBA00022741"/>
    </source>
</evidence>
<evidence type="ECO:0000256" key="1">
    <source>
        <dbReference type="ARBA" id="ARBA00004123"/>
    </source>
</evidence>
<dbReference type="PROSITE" id="PS50172">
    <property type="entry name" value="BRCT"/>
    <property type="match status" value="1"/>
</dbReference>
<dbReference type="Gene3D" id="1.10.8.60">
    <property type="match status" value="1"/>
</dbReference>
<dbReference type="CDD" id="cd17752">
    <property type="entry name" value="BRCT_RFC1"/>
    <property type="match status" value="1"/>
</dbReference>
<feature type="compositionally biased region" description="Low complexity" evidence="10">
    <location>
        <begin position="130"/>
        <end position="140"/>
    </location>
</feature>
<comment type="caution">
    <text evidence="12">The sequence shown here is derived from an EMBL/GenBank/DDBJ whole genome shotgun (WGS) entry which is preliminary data.</text>
</comment>
<dbReference type="Gene3D" id="1.20.272.10">
    <property type="match status" value="1"/>
</dbReference>
<evidence type="ECO:0000256" key="5">
    <source>
        <dbReference type="ARBA" id="ARBA00022705"/>
    </source>
</evidence>